<dbReference type="SUPFAM" id="SSF55979">
    <property type="entry name" value="DNA clamp"/>
    <property type="match status" value="1"/>
</dbReference>
<dbReference type="EMBL" id="KN716222">
    <property type="protein sequence ID" value="KJH49849.1"/>
    <property type="molecule type" value="Genomic_DNA"/>
</dbReference>
<evidence type="ECO:0000256" key="3">
    <source>
        <dbReference type="ARBA" id="ARBA00022763"/>
    </source>
</evidence>
<reference evidence="6 7" key="1">
    <citation type="submission" date="2013-11" db="EMBL/GenBank/DDBJ databases">
        <title>Draft genome of the bovine lungworm Dictyocaulus viviparus.</title>
        <authorList>
            <person name="Mitreva M."/>
        </authorList>
    </citation>
    <scope>NUCLEOTIDE SEQUENCE [LARGE SCALE GENOMIC DNA]</scope>
    <source>
        <strain evidence="6 7">HannoverDv2000</strain>
    </source>
</reference>
<evidence type="ECO:0000313" key="6">
    <source>
        <dbReference type="EMBL" id="KJH49849.1"/>
    </source>
</evidence>
<accession>A0A0D8Y1D4</accession>
<evidence type="ECO:0000256" key="1">
    <source>
        <dbReference type="ARBA" id="ARBA00004123"/>
    </source>
</evidence>
<dbReference type="Proteomes" id="UP000053766">
    <property type="component" value="Unassembled WGS sequence"/>
</dbReference>
<dbReference type="InterPro" id="IPR003021">
    <property type="entry name" value="Rad1_Rec1_Rad17"/>
</dbReference>
<dbReference type="AlphaFoldDB" id="A0A0D8Y1D4"/>
<keyword evidence="5" id="KW-0539">Nucleus</keyword>
<dbReference type="GO" id="GO:0030896">
    <property type="term" value="C:checkpoint clamp complex"/>
    <property type="evidence" value="ECO:0007669"/>
    <property type="project" value="TreeGrafter"/>
</dbReference>
<dbReference type="PANTHER" id="PTHR10870:SF0">
    <property type="entry name" value="CELL CYCLE CHECKPOINT PROTEIN RAD1"/>
    <property type="match status" value="1"/>
</dbReference>
<evidence type="ECO:0000313" key="7">
    <source>
        <dbReference type="Proteomes" id="UP000053766"/>
    </source>
</evidence>
<gene>
    <name evidence="6" type="ORF">DICVIV_04033</name>
</gene>
<keyword evidence="4" id="KW-0234">DNA repair</keyword>
<dbReference type="Pfam" id="PF02144">
    <property type="entry name" value="Rad1"/>
    <property type="match status" value="1"/>
</dbReference>
<reference evidence="7" key="2">
    <citation type="journal article" date="2016" name="Sci. Rep.">
        <title>Dictyocaulus viviparus genome, variome and transcriptome elucidate lungworm biology and support future intervention.</title>
        <authorList>
            <person name="McNulty S.N."/>
            <person name="Strube C."/>
            <person name="Rosa B.A."/>
            <person name="Martin J.C."/>
            <person name="Tyagi R."/>
            <person name="Choi Y.J."/>
            <person name="Wang Q."/>
            <person name="Hallsworth Pepin K."/>
            <person name="Zhang X."/>
            <person name="Ozersky P."/>
            <person name="Wilson R.K."/>
            <person name="Sternberg P.W."/>
            <person name="Gasser R.B."/>
            <person name="Mitreva M."/>
        </authorList>
    </citation>
    <scope>NUCLEOTIDE SEQUENCE [LARGE SCALE GENOMIC DNA]</scope>
    <source>
        <strain evidence="7">HannoverDv2000</strain>
    </source>
</reference>
<keyword evidence="7" id="KW-1185">Reference proteome</keyword>
<comment type="subcellular location">
    <subcellularLocation>
        <location evidence="1">Nucleus</location>
    </subcellularLocation>
</comment>
<dbReference type="InterPro" id="IPR046938">
    <property type="entry name" value="DNA_clamp_sf"/>
</dbReference>
<dbReference type="STRING" id="29172.A0A0D8Y1D4"/>
<proteinExistence type="inferred from homology"/>
<keyword evidence="3" id="KW-0227">DNA damage</keyword>
<evidence type="ECO:0000256" key="4">
    <source>
        <dbReference type="ARBA" id="ARBA00023204"/>
    </source>
</evidence>
<dbReference type="OrthoDB" id="337581at2759"/>
<organism evidence="6 7">
    <name type="scientific">Dictyocaulus viviparus</name>
    <name type="common">Bovine lungworm</name>
    <dbReference type="NCBI Taxonomy" id="29172"/>
    <lineage>
        <taxon>Eukaryota</taxon>
        <taxon>Metazoa</taxon>
        <taxon>Ecdysozoa</taxon>
        <taxon>Nematoda</taxon>
        <taxon>Chromadorea</taxon>
        <taxon>Rhabditida</taxon>
        <taxon>Rhabditina</taxon>
        <taxon>Rhabditomorpha</taxon>
        <taxon>Strongyloidea</taxon>
        <taxon>Metastrongylidae</taxon>
        <taxon>Dictyocaulus</taxon>
    </lineage>
</organism>
<comment type="similarity">
    <text evidence="2">Belongs to the rad1 family.</text>
</comment>
<dbReference type="GO" id="GO:0000077">
    <property type="term" value="P:DNA damage checkpoint signaling"/>
    <property type="evidence" value="ECO:0007669"/>
    <property type="project" value="InterPro"/>
</dbReference>
<dbReference type="GO" id="GO:0006281">
    <property type="term" value="P:DNA repair"/>
    <property type="evidence" value="ECO:0007669"/>
    <property type="project" value="UniProtKB-KW"/>
</dbReference>
<sequence length="215" mass="24324">MCGDDARTDHLPKLELKYTRLHELSSIIKAVSFREAIAYLPNDLFSKFNLRERSVHFRLPLVLITECIAMHTDSVATFKMIYSGDTDPVKLVLEEDSLVVDMDVKLLTVEEVLDFEFDTDDVAFQAIMKTYMLKEAFKELDVTSTTATLSFSSDEFLLITKGNIGTVKTKFPRHSQQIERLECAVPFKHQYLIAFLKRMSAALAAASKCSPSIQG</sequence>
<protein>
    <submittedName>
        <fullName evidence="6">Repair protein Rad1/Rec1/Rad17</fullName>
    </submittedName>
</protein>
<dbReference type="PANTHER" id="PTHR10870">
    <property type="entry name" value="CELL CYCLE CHECKPOINT PROTEIN RAD1"/>
    <property type="match status" value="1"/>
</dbReference>
<dbReference type="Gene3D" id="3.70.10.10">
    <property type="match status" value="1"/>
</dbReference>
<evidence type="ECO:0000256" key="5">
    <source>
        <dbReference type="ARBA" id="ARBA00023242"/>
    </source>
</evidence>
<evidence type="ECO:0000256" key="2">
    <source>
        <dbReference type="ARBA" id="ARBA00010991"/>
    </source>
</evidence>
<name>A0A0D8Y1D4_DICVI</name>